<keyword evidence="2" id="KW-1185">Reference proteome</keyword>
<evidence type="ECO:0000313" key="2">
    <source>
        <dbReference type="Proteomes" id="UP001341840"/>
    </source>
</evidence>
<protein>
    <submittedName>
        <fullName evidence="1">Uncharacterized protein</fullName>
    </submittedName>
</protein>
<sequence length="77" mass="8265">ENRISSAEGIASDANSLPLIDFTESPPIILPPSVGLLSLYPELKASVLGSPKSVVQPELEPSYEPTLTMELDPVLYQ</sequence>
<feature type="non-terminal residue" evidence="1">
    <location>
        <position position="1"/>
    </location>
</feature>
<evidence type="ECO:0000313" key="1">
    <source>
        <dbReference type="EMBL" id="MED6203381.1"/>
    </source>
</evidence>
<accession>A0ABU6Y1F2</accession>
<dbReference type="EMBL" id="JASCZI010222906">
    <property type="protein sequence ID" value="MED6203381.1"/>
    <property type="molecule type" value="Genomic_DNA"/>
</dbReference>
<comment type="caution">
    <text evidence="1">The sequence shown here is derived from an EMBL/GenBank/DDBJ whole genome shotgun (WGS) entry which is preliminary data.</text>
</comment>
<gene>
    <name evidence="1" type="ORF">PIB30_114949</name>
</gene>
<dbReference type="Proteomes" id="UP001341840">
    <property type="component" value="Unassembled WGS sequence"/>
</dbReference>
<organism evidence="1 2">
    <name type="scientific">Stylosanthes scabra</name>
    <dbReference type="NCBI Taxonomy" id="79078"/>
    <lineage>
        <taxon>Eukaryota</taxon>
        <taxon>Viridiplantae</taxon>
        <taxon>Streptophyta</taxon>
        <taxon>Embryophyta</taxon>
        <taxon>Tracheophyta</taxon>
        <taxon>Spermatophyta</taxon>
        <taxon>Magnoliopsida</taxon>
        <taxon>eudicotyledons</taxon>
        <taxon>Gunneridae</taxon>
        <taxon>Pentapetalae</taxon>
        <taxon>rosids</taxon>
        <taxon>fabids</taxon>
        <taxon>Fabales</taxon>
        <taxon>Fabaceae</taxon>
        <taxon>Papilionoideae</taxon>
        <taxon>50 kb inversion clade</taxon>
        <taxon>dalbergioids sensu lato</taxon>
        <taxon>Dalbergieae</taxon>
        <taxon>Pterocarpus clade</taxon>
        <taxon>Stylosanthes</taxon>
    </lineage>
</organism>
<proteinExistence type="predicted"/>
<reference evidence="1 2" key="1">
    <citation type="journal article" date="2023" name="Plants (Basel)">
        <title>Bridging the Gap: Combining Genomics and Transcriptomics Approaches to Understand Stylosanthes scabra, an Orphan Legume from the Brazilian Caatinga.</title>
        <authorList>
            <person name="Ferreira-Neto J.R.C."/>
            <person name="da Silva M.D."/>
            <person name="Binneck E."/>
            <person name="de Melo N.F."/>
            <person name="da Silva R.H."/>
            <person name="de Melo A.L.T.M."/>
            <person name="Pandolfi V."/>
            <person name="Bustamante F.O."/>
            <person name="Brasileiro-Vidal A.C."/>
            <person name="Benko-Iseppon A.M."/>
        </authorList>
    </citation>
    <scope>NUCLEOTIDE SEQUENCE [LARGE SCALE GENOMIC DNA]</scope>
    <source>
        <tissue evidence="1">Leaves</tissue>
    </source>
</reference>
<name>A0ABU6Y1F2_9FABA</name>